<evidence type="ECO:0000313" key="2">
    <source>
        <dbReference type="EnsemblMetazoa" id="XP_028132423.1"/>
    </source>
</evidence>
<feature type="domain" description="Glutaredoxin" evidence="1">
    <location>
        <begin position="40"/>
        <end position="101"/>
    </location>
</feature>
<evidence type="ECO:0000259" key="1">
    <source>
        <dbReference type="Pfam" id="PF00462"/>
    </source>
</evidence>
<dbReference type="GO" id="GO:0034599">
    <property type="term" value="P:cellular response to oxidative stress"/>
    <property type="evidence" value="ECO:0007669"/>
    <property type="project" value="TreeGrafter"/>
</dbReference>
<dbReference type="InterPro" id="IPR002109">
    <property type="entry name" value="Glutaredoxin"/>
</dbReference>
<accession>A0A6P7FGY4</accession>
<dbReference type="InParanoid" id="A0A6P7FGY4"/>
<dbReference type="GO" id="GO:0005737">
    <property type="term" value="C:cytoplasm"/>
    <property type="evidence" value="ECO:0007669"/>
    <property type="project" value="TreeGrafter"/>
</dbReference>
<dbReference type="FunCoup" id="A0A6P7FGY4">
    <property type="interactions" value="679"/>
</dbReference>
<dbReference type="RefSeq" id="XP_028132423.1">
    <property type="nucleotide sequence ID" value="XM_028276622.1"/>
</dbReference>
<dbReference type="CDD" id="cd03419">
    <property type="entry name" value="GRX_GRXh_1_2_like"/>
    <property type="match status" value="1"/>
</dbReference>
<organism evidence="4">
    <name type="scientific">Diabrotica virgifera virgifera</name>
    <name type="common">western corn rootworm</name>
    <dbReference type="NCBI Taxonomy" id="50390"/>
    <lineage>
        <taxon>Eukaryota</taxon>
        <taxon>Metazoa</taxon>
        <taxon>Ecdysozoa</taxon>
        <taxon>Arthropoda</taxon>
        <taxon>Hexapoda</taxon>
        <taxon>Insecta</taxon>
        <taxon>Pterygota</taxon>
        <taxon>Neoptera</taxon>
        <taxon>Endopterygota</taxon>
        <taxon>Coleoptera</taxon>
        <taxon>Polyphaga</taxon>
        <taxon>Cucujiformia</taxon>
        <taxon>Chrysomeloidea</taxon>
        <taxon>Chrysomelidae</taxon>
        <taxon>Galerucinae</taxon>
        <taxon>Diabroticina</taxon>
        <taxon>Diabroticites</taxon>
        <taxon>Diabrotica</taxon>
    </lineage>
</organism>
<name>A0A6P7FGY4_DIAVI</name>
<dbReference type="AlphaFoldDB" id="A0A6P7FGY4"/>
<dbReference type="GO" id="GO:0015038">
    <property type="term" value="F:glutathione disulfide oxidoreductase activity"/>
    <property type="evidence" value="ECO:0007669"/>
    <property type="project" value="TreeGrafter"/>
</dbReference>
<dbReference type="InterPro" id="IPR014025">
    <property type="entry name" value="Glutaredoxin_subgr"/>
</dbReference>
<reference evidence="4" key="1">
    <citation type="submission" date="2025-04" db="UniProtKB">
        <authorList>
            <consortium name="RefSeq"/>
        </authorList>
    </citation>
    <scope>IDENTIFICATION</scope>
    <source>
        <tissue evidence="4">Whole insect</tissue>
    </source>
</reference>
<evidence type="ECO:0000313" key="4">
    <source>
        <dbReference type="RefSeq" id="XP_028132423.1"/>
    </source>
</evidence>
<sequence>MFKFSNYFFFKRDSSISSKGDTINSPKLALVKQMIKSDKIVIFSKSYCIYCKMVKELFDKCDAQYTEYVLDGRDDGEEIQKILGDLTGATTVPRVFVNEKCLGGRAECKQLYDSGKLQKLLIF</sequence>
<dbReference type="PROSITE" id="PS51354">
    <property type="entry name" value="GLUTAREDOXIN_2"/>
    <property type="match status" value="1"/>
</dbReference>
<evidence type="ECO:0000313" key="3">
    <source>
        <dbReference type="Proteomes" id="UP001652700"/>
    </source>
</evidence>
<dbReference type="KEGG" id="dvv:114327911"/>
<dbReference type="SUPFAM" id="SSF52833">
    <property type="entry name" value="Thioredoxin-like"/>
    <property type="match status" value="1"/>
</dbReference>
<protein>
    <submittedName>
        <fullName evidence="4">Glutaredoxin-like</fullName>
    </submittedName>
</protein>
<dbReference type="PANTHER" id="PTHR45694">
    <property type="entry name" value="GLUTAREDOXIN 2"/>
    <property type="match status" value="1"/>
</dbReference>
<reference evidence="2" key="2">
    <citation type="submission" date="2025-05" db="UniProtKB">
        <authorList>
            <consortium name="EnsemblMetazoa"/>
        </authorList>
    </citation>
    <scope>IDENTIFICATION</scope>
</reference>
<dbReference type="Gene3D" id="3.40.30.10">
    <property type="entry name" value="Glutaredoxin"/>
    <property type="match status" value="1"/>
</dbReference>
<dbReference type="GeneID" id="114327911"/>
<proteinExistence type="predicted"/>
<dbReference type="OrthoDB" id="418495at2759"/>
<dbReference type="Proteomes" id="UP001652700">
    <property type="component" value="Unplaced"/>
</dbReference>
<dbReference type="PRINTS" id="PR00160">
    <property type="entry name" value="GLUTAREDOXIN"/>
</dbReference>
<dbReference type="PANTHER" id="PTHR45694:SF5">
    <property type="entry name" value="GLUTAREDOXIN 2"/>
    <property type="match status" value="1"/>
</dbReference>
<dbReference type="InterPro" id="IPR036249">
    <property type="entry name" value="Thioredoxin-like_sf"/>
</dbReference>
<keyword evidence="3" id="KW-1185">Reference proteome</keyword>
<gene>
    <name evidence="4" type="primary">LOC114327911</name>
</gene>
<dbReference type="Pfam" id="PF00462">
    <property type="entry name" value="Glutaredoxin"/>
    <property type="match status" value="1"/>
</dbReference>
<dbReference type="EnsemblMetazoa" id="XM_028276622.2">
    <property type="protein sequence ID" value="XP_028132423.1"/>
    <property type="gene ID" value="LOC114327911"/>
</dbReference>